<dbReference type="PANTHER" id="PTHR31623:SF17">
    <property type="entry name" value="F21J9.9"/>
    <property type="match status" value="1"/>
</dbReference>
<comment type="similarity">
    <text evidence="1">Belongs to the plant acyltransferase family.</text>
</comment>
<keyword evidence="3" id="KW-0012">Acyltransferase</keyword>
<keyword evidence="2" id="KW-0808">Transferase</keyword>
<sequence length="279" mass="31389">MDAIQEPDMLDMKQFLTLDLTTDEATTLVFVQTTFSDCGGVAVGLCFLHKIANFTSIMAFLNTWAATCQGETKVSRFSFDLASYFPSRELGGFDLWGFLKFEEKLATKRFVFDEEKLAALKQVASSSSVKDPTRVEVVSAFIWKHFMEVAKSKNPEVEKTFAAFHVVNLRTRKIPPQVLENVFGNCLMVPFALSCNTEYEGVEDLDDLTSKLRSMIRSINNEYIEKSQSGDCYLNNMFSLAPAVLKRELDWCVFSSWCGFPTYRVDYGETDLGSTAAGL</sequence>
<evidence type="ECO:0000256" key="3">
    <source>
        <dbReference type="ARBA" id="ARBA00023315"/>
    </source>
</evidence>
<proteinExistence type="inferred from homology"/>
<dbReference type="PANTHER" id="PTHR31623">
    <property type="entry name" value="F21J9.9"/>
    <property type="match status" value="1"/>
</dbReference>
<evidence type="ECO:0000313" key="4">
    <source>
        <dbReference type="EMBL" id="KAL0414903.1"/>
    </source>
</evidence>
<dbReference type="AlphaFoldDB" id="A0AAW2UE83"/>
<dbReference type="GO" id="GO:0016746">
    <property type="term" value="F:acyltransferase activity"/>
    <property type="evidence" value="ECO:0007669"/>
    <property type="project" value="UniProtKB-KW"/>
</dbReference>
<dbReference type="InterPro" id="IPR023213">
    <property type="entry name" value="CAT-like_dom_sf"/>
</dbReference>
<evidence type="ECO:0000256" key="2">
    <source>
        <dbReference type="ARBA" id="ARBA00022679"/>
    </source>
</evidence>
<dbReference type="Gene3D" id="3.30.559.10">
    <property type="entry name" value="Chloramphenicol acetyltransferase-like domain"/>
    <property type="match status" value="2"/>
</dbReference>
<reference evidence="4" key="2">
    <citation type="journal article" date="2024" name="Plant">
        <title>Genomic evolution and insights into agronomic trait innovations of Sesamum species.</title>
        <authorList>
            <person name="Miao H."/>
            <person name="Wang L."/>
            <person name="Qu L."/>
            <person name="Liu H."/>
            <person name="Sun Y."/>
            <person name="Le M."/>
            <person name="Wang Q."/>
            <person name="Wei S."/>
            <person name="Zheng Y."/>
            <person name="Lin W."/>
            <person name="Duan Y."/>
            <person name="Cao H."/>
            <person name="Xiong S."/>
            <person name="Wang X."/>
            <person name="Wei L."/>
            <person name="Li C."/>
            <person name="Ma Q."/>
            <person name="Ju M."/>
            <person name="Zhao R."/>
            <person name="Li G."/>
            <person name="Mu C."/>
            <person name="Tian Q."/>
            <person name="Mei H."/>
            <person name="Zhang T."/>
            <person name="Gao T."/>
            <person name="Zhang H."/>
        </authorList>
    </citation>
    <scope>NUCLEOTIDE SEQUENCE</scope>
    <source>
        <strain evidence="4">G02</strain>
    </source>
</reference>
<comment type="caution">
    <text evidence="4">The sequence shown here is derived from an EMBL/GenBank/DDBJ whole genome shotgun (WGS) entry which is preliminary data.</text>
</comment>
<gene>
    <name evidence="4" type="ORF">Sradi_1692000</name>
</gene>
<protein>
    <submittedName>
        <fullName evidence="4">Stemmadenine O-acetyltransferase</fullName>
    </submittedName>
</protein>
<name>A0AAW2UE83_SESRA</name>
<organism evidence="4">
    <name type="scientific">Sesamum radiatum</name>
    <name type="common">Black benniseed</name>
    <dbReference type="NCBI Taxonomy" id="300843"/>
    <lineage>
        <taxon>Eukaryota</taxon>
        <taxon>Viridiplantae</taxon>
        <taxon>Streptophyta</taxon>
        <taxon>Embryophyta</taxon>
        <taxon>Tracheophyta</taxon>
        <taxon>Spermatophyta</taxon>
        <taxon>Magnoliopsida</taxon>
        <taxon>eudicotyledons</taxon>
        <taxon>Gunneridae</taxon>
        <taxon>Pentapetalae</taxon>
        <taxon>asterids</taxon>
        <taxon>lamiids</taxon>
        <taxon>Lamiales</taxon>
        <taxon>Pedaliaceae</taxon>
        <taxon>Sesamum</taxon>
    </lineage>
</organism>
<dbReference type="Pfam" id="PF02458">
    <property type="entry name" value="Transferase"/>
    <property type="match status" value="1"/>
</dbReference>
<accession>A0AAW2UE83</accession>
<dbReference type="EMBL" id="JACGWJ010000006">
    <property type="protein sequence ID" value="KAL0414903.1"/>
    <property type="molecule type" value="Genomic_DNA"/>
</dbReference>
<evidence type="ECO:0000256" key="1">
    <source>
        <dbReference type="ARBA" id="ARBA00009861"/>
    </source>
</evidence>
<reference evidence="4" key="1">
    <citation type="submission" date="2020-06" db="EMBL/GenBank/DDBJ databases">
        <authorList>
            <person name="Li T."/>
            <person name="Hu X."/>
            <person name="Zhang T."/>
            <person name="Song X."/>
            <person name="Zhang H."/>
            <person name="Dai N."/>
            <person name="Sheng W."/>
            <person name="Hou X."/>
            <person name="Wei L."/>
        </authorList>
    </citation>
    <scope>NUCLEOTIDE SEQUENCE</scope>
    <source>
        <strain evidence="4">G02</strain>
        <tissue evidence="4">Leaf</tissue>
    </source>
</reference>